<reference evidence="2" key="1">
    <citation type="submission" date="2024-07" db="EMBL/GenBank/DDBJ databases">
        <title>Two chromosome-level genome assemblies of Korean endemic species Abeliophyllum distichum and Forsythia ovata (Oleaceae).</title>
        <authorList>
            <person name="Jang H."/>
        </authorList>
    </citation>
    <scope>NUCLEOTIDE SEQUENCE [LARGE SCALE GENOMIC DNA]</scope>
</reference>
<name>A0ABD1TLI7_9LAMI</name>
<dbReference type="Proteomes" id="UP001604277">
    <property type="component" value="Unassembled WGS sequence"/>
</dbReference>
<proteinExistence type="predicted"/>
<organism evidence="1 2">
    <name type="scientific">Forsythia ovata</name>
    <dbReference type="NCBI Taxonomy" id="205694"/>
    <lineage>
        <taxon>Eukaryota</taxon>
        <taxon>Viridiplantae</taxon>
        <taxon>Streptophyta</taxon>
        <taxon>Embryophyta</taxon>
        <taxon>Tracheophyta</taxon>
        <taxon>Spermatophyta</taxon>
        <taxon>Magnoliopsida</taxon>
        <taxon>eudicotyledons</taxon>
        <taxon>Gunneridae</taxon>
        <taxon>Pentapetalae</taxon>
        <taxon>asterids</taxon>
        <taxon>lamiids</taxon>
        <taxon>Lamiales</taxon>
        <taxon>Oleaceae</taxon>
        <taxon>Forsythieae</taxon>
        <taxon>Forsythia</taxon>
    </lineage>
</organism>
<gene>
    <name evidence="1" type="ORF">Fot_27505</name>
</gene>
<dbReference type="EMBL" id="JBFOLJ010000008">
    <property type="protein sequence ID" value="KAL2513534.1"/>
    <property type="molecule type" value="Genomic_DNA"/>
</dbReference>
<sequence>MRPKFTPNLNATFPYCIIRRFRLFHAYSVHIITVNERRPGQPANKLISTHRSFIPRKSTVHRLPEFIWADLTAFKKPAIPLLILAQSPKPLSSNARLSGPLFYPINGRRLAIGVFKVRRFR</sequence>
<dbReference type="AlphaFoldDB" id="A0ABD1TLI7"/>
<evidence type="ECO:0000313" key="2">
    <source>
        <dbReference type="Proteomes" id="UP001604277"/>
    </source>
</evidence>
<keyword evidence="2" id="KW-1185">Reference proteome</keyword>
<protein>
    <submittedName>
        <fullName evidence="1">Uncharacterized protein</fullName>
    </submittedName>
</protein>
<evidence type="ECO:0000313" key="1">
    <source>
        <dbReference type="EMBL" id="KAL2513534.1"/>
    </source>
</evidence>
<accession>A0ABD1TLI7</accession>
<comment type="caution">
    <text evidence="1">The sequence shown here is derived from an EMBL/GenBank/DDBJ whole genome shotgun (WGS) entry which is preliminary data.</text>
</comment>